<dbReference type="EMBL" id="JN413214">
    <property type="protein sequence ID" value="AET43956.1"/>
    <property type="molecule type" value="mRNA"/>
</dbReference>
<accession>H8ZQE3</accession>
<dbReference type="InterPro" id="IPR013128">
    <property type="entry name" value="Peptidase_C1A"/>
</dbReference>
<reference evidence="4" key="2">
    <citation type="journal article" date="2012" name="Fish Shellfish Immunol.">
        <title>Immune gene mining by pyrosequencing in the rockshell, Thais clavigera.</title>
        <authorList>
            <person name="Rhee J.S."/>
            <person name="Kim B.M."/>
            <person name="Jeong C.B."/>
            <person name="Horiguchi T."/>
            <person name="Lee Y.M."/>
            <person name="Kim I.C."/>
            <person name="Lee J.S."/>
        </authorList>
    </citation>
    <scope>NUCLEOTIDE SEQUENCE</scope>
</reference>
<feature type="chain" id="PRO_5018783931" evidence="2">
    <location>
        <begin position="20"/>
        <end position="232"/>
    </location>
</feature>
<organism evidence="4">
    <name type="scientific">Reishia clavigera</name>
    <name type="common">Sea snail</name>
    <name type="synonym">Purpura clavigera</name>
    <dbReference type="NCBI Taxonomy" id="272940"/>
    <lineage>
        <taxon>Eukaryota</taxon>
        <taxon>Metazoa</taxon>
        <taxon>Spiralia</taxon>
        <taxon>Lophotrochozoa</taxon>
        <taxon>Mollusca</taxon>
        <taxon>Gastropoda</taxon>
        <taxon>Caenogastropoda</taxon>
        <taxon>Neogastropoda</taxon>
        <taxon>Muricoidea</taxon>
        <taxon>Muricidae</taxon>
        <taxon>Reishia</taxon>
    </lineage>
</organism>
<dbReference type="Pfam" id="PF00112">
    <property type="entry name" value="Peptidase_C1"/>
    <property type="match status" value="1"/>
</dbReference>
<reference evidence="4" key="1">
    <citation type="submission" date="2011-08" db="EMBL/GenBank/DDBJ databases">
        <authorList>
            <person name="Kim B.-M."/>
            <person name="Rhee J.-S."/>
            <person name="Lee J.-S."/>
        </authorList>
    </citation>
    <scope>NUCLEOTIDE SEQUENCE</scope>
</reference>
<dbReference type="PANTHER" id="PTHR12411">
    <property type="entry name" value="CYSTEINE PROTEASE FAMILY C1-RELATED"/>
    <property type="match status" value="1"/>
</dbReference>
<protein>
    <submittedName>
        <fullName evidence="4">Cathepsin Z</fullName>
    </submittedName>
</protein>
<proteinExistence type="evidence at transcript level"/>
<dbReference type="Gene3D" id="3.90.70.10">
    <property type="entry name" value="Cysteine proteinases"/>
    <property type="match status" value="1"/>
</dbReference>
<keyword evidence="2" id="KW-0732">Signal</keyword>
<evidence type="ECO:0000259" key="3">
    <source>
        <dbReference type="SMART" id="SM00645"/>
    </source>
</evidence>
<dbReference type="GO" id="GO:0008234">
    <property type="term" value="F:cysteine-type peptidase activity"/>
    <property type="evidence" value="ECO:0007669"/>
    <property type="project" value="InterPro"/>
</dbReference>
<dbReference type="SMART" id="SM00645">
    <property type="entry name" value="Pept_C1"/>
    <property type="match status" value="1"/>
</dbReference>
<dbReference type="SUPFAM" id="SSF54001">
    <property type="entry name" value="Cysteine proteinases"/>
    <property type="match status" value="1"/>
</dbReference>
<dbReference type="InterPro" id="IPR000668">
    <property type="entry name" value="Peptidase_C1A_C"/>
</dbReference>
<name>H8ZQE3_REICL</name>
<dbReference type="GO" id="GO:0006508">
    <property type="term" value="P:proteolysis"/>
    <property type="evidence" value="ECO:0007669"/>
    <property type="project" value="InterPro"/>
</dbReference>
<sequence>MTPYTICFAILFVLGGVCGLPKLHENVMNFEIKHGRPSSNSRKFGPCLKRSEPRNYPERAPRAYELPGFDFSSLPRSLDWRNVNGTNYASTTRNQHIPQYCGSCWAMGSTSALADRINIKRKGAWPSAYLSVQEVIDCGGAGSCDGGDDVGVYSYAQKSGIPDETCNNYQAKNQACTGFNTCGSCTPEACYTIPNFKRWKVQDFGPCNGREKMMAEIALHGPISCGVDATAN</sequence>
<comment type="similarity">
    <text evidence="1">Belongs to the peptidase C1 family.</text>
</comment>
<evidence type="ECO:0000313" key="4">
    <source>
        <dbReference type="EMBL" id="AET43956.1"/>
    </source>
</evidence>
<feature type="non-terminal residue" evidence="4">
    <location>
        <position position="232"/>
    </location>
</feature>
<dbReference type="InterPro" id="IPR038765">
    <property type="entry name" value="Papain-like_cys_pep_sf"/>
</dbReference>
<feature type="domain" description="Peptidase C1A papain C-terminal" evidence="3">
    <location>
        <begin position="74"/>
        <end position="232"/>
    </location>
</feature>
<feature type="signal peptide" evidence="2">
    <location>
        <begin position="1"/>
        <end position="19"/>
    </location>
</feature>
<evidence type="ECO:0000256" key="2">
    <source>
        <dbReference type="SAM" id="SignalP"/>
    </source>
</evidence>
<evidence type="ECO:0000256" key="1">
    <source>
        <dbReference type="ARBA" id="ARBA00008455"/>
    </source>
</evidence>
<dbReference type="AlphaFoldDB" id="H8ZQE3"/>